<gene>
    <name evidence="2" type="ORF">AB8Z38_01285</name>
</gene>
<protein>
    <submittedName>
        <fullName evidence="2">Uncharacterized protein</fullName>
    </submittedName>
</protein>
<name>A0AB39XNF2_9BRAD</name>
<feature type="region of interest" description="Disordered" evidence="1">
    <location>
        <begin position="61"/>
        <end position="84"/>
    </location>
</feature>
<reference evidence="2" key="1">
    <citation type="submission" date="2024-08" db="EMBL/GenBank/DDBJ databases">
        <authorList>
            <person name="Chaddad Z."/>
            <person name="Lamrabet M."/>
            <person name="Bouhnik O."/>
            <person name="Alami S."/>
            <person name="Wipf D."/>
            <person name="Courty P.E."/>
            <person name="Missbah El Idrissi M."/>
        </authorList>
    </citation>
    <scope>NUCLEOTIDE SEQUENCE</scope>
    <source>
        <strain evidence="2">LLZ17</strain>
    </source>
</reference>
<accession>A0AB39XNF2</accession>
<dbReference type="EMBL" id="CP165734">
    <property type="protein sequence ID" value="XDV58212.1"/>
    <property type="molecule type" value="Genomic_DNA"/>
</dbReference>
<dbReference type="RefSeq" id="WP_369722705.1">
    <property type="nucleotide sequence ID" value="NZ_CP165734.1"/>
</dbReference>
<evidence type="ECO:0000313" key="2">
    <source>
        <dbReference type="EMBL" id="XDV58212.1"/>
    </source>
</evidence>
<proteinExistence type="predicted"/>
<evidence type="ECO:0000256" key="1">
    <source>
        <dbReference type="SAM" id="MobiDB-lite"/>
    </source>
</evidence>
<feature type="compositionally biased region" description="Basic and acidic residues" evidence="1">
    <location>
        <begin position="66"/>
        <end position="84"/>
    </location>
</feature>
<organism evidence="2">
    <name type="scientific">Bradyrhizobium sp. LLZ17</name>
    <dbReference type="NCBI Taxonomy" id="3239388"/>
    <lineage>
        <taxon>Bacteria</taxon>
        <taxon>Pseudomonadati</taxon>
        <taxon>Pseudomonadota</taxon>
        <taxon>Alphaproteobacteria</taxon>
        <taxon>Hyphomicrobiales</taxon>
        <taxon>Nitrobacteraceae</taxon>
        <taxon>Bradyrhizobium</taxon>
    </lineage>
</organism>
<sequence>MGGLFHPQAQSIAKKATTGGSIAMKVEYHLNCGLNDDRANPDSTLHGVVFAIFISGLPARALHQRQQHDADDQHHKSSRRRGGE</sequence>
<dbReference type="AlphaFoldDB" id="A0AB39XNF2"/>